<dbReference type="CDD" id="cd06257">
    <property type="entry name" value="DnaJ"/>
    <property type="match status" value="1"/>
</dbReference>
<dbReference type="InterPro" id="IPR036869">
    <property type="entry name" value="J_dom_sf"/>
</dbReference>
<feature type="domain" description="J" evidence="2">
    <location>
        <begin position="52"/>
        <end position="102"/>
    </location>
</feature>
<gene>
    <name evidence="3" type="ORF">AVDCRST_MAG58-282</name>
</gene>
<evidence type="ECO:0000313" key="3">
    <source>
        <dbReference type="EMBL" id="CAA9444647.1"/>
    </source>
</evidence>
<name>A0A6J4QIQ2_9ACTN</name>
<organism evidence="3">
    <name type="scientific">uncultured Rubrobacteraceae bacterium</name>
    <dbReference type="NCBI Taxonomy" id="349277"/>
    <lineage>
        <taxon>Bacteria</taxon>
        <taxon>Bacillati</taxon>
        <taxon>Actinomycetota</taxon>
        <taxon>Rubrobacteria</taxon>
        <taxon>Rubrobacterales</taxon>
        <taxon>Rubrobacteraceae</taxon>
        <taxon>environmental samples</taxon>
    </lineage>
</organism>
<dbReference type="AlphaFoldDB" id="A0A6J4QIQ2"/>
<dbReference type="PANTHER" id="PTHR24074">
    <property type="entry name" value="CO-CHAPERONE PROTEIN DJLA"/>
    <property type="match status" value="1"/>
</dbReference>
<reference evidence="3" key="1">
    <citation type="submission" date="2020-02" db="EMBL/GenBank/DDBJ databases">
        <authorList>
            <person name="Meier V. D."/>
        </authorList>
    </citation>
    <scope>NUCLEOTIDE SEQUENCE</scope>
    <source>
        <strain evidence="3">AVDCRST_MAG58</strain>
    </source>
</reference>
<dbReference type="Gene3D" id="1.10.287.110">
    <property type="entry name" value="DnaJ domain"/>
    <property type="match status" value="1"/>
</dbReference>
<accession>A0A6J4QIQ2</accession>
<dbReference type="PRINTS" id="PR00625">
    <property type="entry name" value="JDOMAIN"/>
</dbReference>
<feature type="region of interest" description="Disordered" evidence="1">
    <location>
        <begin position="15"/>
        <end position="49"/>
    </location>
</feature>
<evidence type="ECO:0000256" key="1">
    <source>
        <dbReference type="SAM" id="MobiDB-lite"/>
    </source>
</evidence>
<dbReference type="SUPFAM" id="SSF46565">
    <property type="entry name" value="Chaperone J-domain"/>
    <property type="match status" value="1"/>
</dbReference>
<proteinExistence type="predicted"/>
<evidence type="ECO:0000259" key="2">
    <source>
        <dbReference type="PROSITE" id="PS50076"/>
    </source>
</evidence>
<dbReference type="Pfam" id="PF00226">
    <property type="entry name" value="DnaJ"/>
    <property type="match status" value="1"/>
</dbReference>
<dbReference type="InterPro" id="IPR050817">
    <property type="entry name" value="DjlA_DnaK_co-chaperone"/>
</dbReference>
<dbReference type="EMBL" id="CADCVF010000006">
    <property type="protein sequence ID" value="CAA9444647.1"/>
    <property type="molecule type" value="Genomic_DNA"/>
</dbReference>
<dbReference type="SMART" id="SM00271">
    <property type="entry name" value="DnaJ"/>
    <property type="match status" value="1"/>
</dbReference>
<dbReference type="PROSITE" id="PS50076">
    <property type="entry name" value="DNAJ_2"/>
    <property type="match status" value="1"/>
</dbReference>
<sequence length="102" mass="11616">MRFFRKREPADPFAAFSERYGVRPPKVEPEQAPPEPEDEPPKDDAKPVGPIWAHSALGVGLGASQKEISAAYRRLARLHHPDVAGDEERMKWINAAYRELRR</sequence>
<protein>
    <recommendedName>
        <fullName evidence="2">J domain-containing protein</fullName>
    </recommendedName>
</protein>
<dbReference type="InterPro" id="IPR001623">
    <property type="entry name" value="DnaJ_domain"/>
</dbReference>